<accession>A0A9D1GDE7</accession>
<evidence type="ECO:0000313" key="2">
    <source>
        <dbReference type="EMBL" id="HIT38796.1"/>
    </source>
</evidence>
<reference evidence="2" key="1">
    <citation type="submission" date="2020-10" db="EMBL/GenBank/DDBJ databases">
        <authorList>
            <person name="Gilroy R."/>
        </authorList>
    </citation>
    <scope>NUCLEOTIDE SEQUENCE</scope>
    <source>
        <strain evidence="2">21143</strain>
    </source>
</reference>
<dbReference type="PANTHER" id="PTHR33886:SF8">
    <property type="entry name" value="UNSATURATED RHAMNOGALACTURONAN HYDROLASE (EUROFUNG)"/>
    <property type="match status" value="1"/>
</dbReference>
<sequence>MIKHKLFLLSLFLFYGAIAYPYTELQKCDIEKVISRDSTFYYASLVNDYFMRNYPDPTANSFVGGKKRNSRIWTRGVYYEGLMSMYRQTPVEKWYDYTQEWGDFHKWISNDTKAPTNADFHCCGMAYLDMYMLDTLQTIRKTHIKNHIDALMYERKSIDDWYWVDAVHMAMPIYAQLGSIENDDRYFEYMYDMYMFTRDKQGDAGKSSKGKGKGAPLFNETDGLWYRDYQFDPPYTDKVETDKPCYWSRGNGWVYTALMRVLQYAPDTVCHKDRYMEDFTAMSEALTKCQREDGFWPVSLAAPSNYGSTEAEGPETSGTALFIAGMAYGIRIGLLDSTTYIPYVVKGWNALCHKAVANNGFLGYVQGTGSKPEDGQPVTRTHIPDFEDFGIGCFLLAAAEVYQLGDVDLNPTSSIYSTTNNTQLISTRYYSIDGRPLSTPGEGITIIKNIYSDGTVQTGKRISDR</sequence>
<proteinExistence type="predicted"/>
<dbReference type="InterPro" id="IPR008928">
    <property type="entry name" value="6-hairpin_glycosidase_sf"/>
</dbReference>
<dbReference type="PANTHER" id="PTHR33886">
    <property type="entry name" value="UNSATURATED RHAMNOGALACTURONAN HYDROLASE (EUROFUNG)"/>
    <property type="match status" value="1"/>
</dbReference>
<protein>
    <submittedName>
        <fullName evidence="2">Glycoside hydrolase family 88 protein</fullName>
    </submittedName>
</protein>
<dbReference type="AlphaFoldDB" id="A0A9D1GDE7"/>
<keyword evidence="1 2" id="KW-0378">Hydrolase</keyword>
<dbReference type="Gene3D" id="1.50.10.10">
    <property type="match status" value="1"/>
</dbReference>
<dbReference type="SUPFAM" id="SSF48208">
    <property type="entry name" value="Six-hairpin glycosidases"/>
    <property type="match status" value="1"/>
</dbReference>
<evidence type="ECO:0000313" key="3">
    <source>
        <dbReference type="Proteomes" id="UP000886722"/>
    </source>
</evidence>
<dbReference type="Pfam" id="PF07470">
    <property type="entry name" value="Glyco_hydro_88"/>
    <property type="match status" value="1"/>
</dbReference>
<gene>
    <name evidence="2" type="ORF">IAD06_01965</name>
</gene>
<dbReference type="Proteomes" id="UP000886722">
    <property type="component" value="Unassembled WGS sequence"/>
</dbReference>
<dbReference type="InterPro" id="IPR010905">
    <property type="entry name" value="Glyco_hydro_88"/>
</dbReference>
<name>A0A9D1GDE7_9BACT</name>
<dbReference type="EMBL" id="DVKT01000013">
    <property type="protein sequence ID" value="HIT38796.1"/>
    <property type="molecule type" value="Genomic_DNA"/>
</dbReference>
<dbReference type="GO" id="GO:0005975">
    <property type="term" value="P:carbohydrate metabolic process"/>
    <property type="evidence" value="ECO:0007669"/>
    <property type="project" value="InterPro"/>
</dbReference>
<dbReference type="InterPro" id="IPR012341">
    <property type="entry name" value="6hp_glycosidase-like_sf"/>
</dbReference>
<dbReference type="GO" id="GO:0016787">
    <property type="term" value="F:hydrolase activity"/>
    <property type="evidence" value="ECO:0007669"/>
    <property type="project" value="UniProtKB-KW"/>
</dbReference>
<reference evidence="2" key="2">
    <citation type="journal article" date="2021" name="PeerJ">
        <title>Extensive microbial diversity within the chicken gut microbiome revealed by metagenomics and culture.</title>
        <authorList>
            <person name="Gilroy R."/>
            <person name="Ravi A."/>
            <person name="Getino M."/>
            <person name="Pursley I."/>
            <person name="Horton D.L."/>
            <person name="Alikhan N.F."/>
            <person name="Baker D."/>
            <person name="Gharbi K."/>
            <person name="Hall N."/>
            <person name="Watson M."/>
            <person name="Adriaenssens E.M."/>
            <person name="Foster-Nyarko E."/>
            <person name="Jarju S."/>
            <person name="Secka A."/>
            <person name="Antonio M."/>
            <person name="Oren A."/>
            <person name="Chaudhuri R.R."/>
            <person name="La Ragione R."/>
            <person name="Hildebrand F."/>
            <person name="Pallen M.J."/>
        </authorList>
    </citation>
    <scope>NUCLEOTIDE SEQUENCE</scope>
    <source>
        <strain evidence="2">21143</strain>
    </source>
</reference>
<evidence type="ECO:0000256" key="1">
    <source>
        <dbReference type="ARBA" id="ARBA00022801"/>
    </source>
</evidence>
<comment type="caution">
    <text evidence="2">The sequence shown here is derived from an EMBL/GenBank/DDBJ whole genome shotgun (WGS) entry which is preliminary data.</text>
</comment>
<dbReference type="InterPro" id="IPR052043">
    <property type="entry name" value="PolySaccharide_Degr_Enz"/>
</dbReference>
<organism evidence="2 3">
    <name type="scientific">Candidatus Caccoplasma intestinavium</name>
    <dbReference type="NCBI Taxonomy" id="2840716"/>
    <lineage>
        <taxon>Bacteria</taxon>
        <taxon>Pseudomonadati</taxon>
        <taxon>Bacteroidota</taxon>
        <taxon>Bacteroidia</taxon>
        <taxon>Bacteroidales</taxon>
        <taxon>Bacteroidaceae</taxon>
        <taxon>Bacteroidaceae incertae sedis</taxon>
        <taxon>Candidatus Caccoplasma</taxon>
    </lineage>
</organism>